<name>A0ABP8H047_9BACT</name>
<gene>
    <name evidence="5" type="ORF">GCM10023184_24490</name>
</gene>
<keyword evidence="1" id="KW-0813">Transport</keyword>
<protein>
    <recommendedName>
        <fullName evidence="4">ABC transporter domain-containing protein</fullName>
    </recommendedName>
</protein>
<dbReference type="RefSeq" id="WP_345256025.1">
    <property type="nucleotide sequence ID" value="NZ_BAABGY010000007.1"/>
</dbReference>
<dbReference type="Pfam" id="PF00005">
    <property type="entry name" value="ABC_tran"/>
    <property type="match status" value="1"/>
</dbReference>
<evidence type="ECO:0000313" key="6">
    <source>
        <dbReference type="Proteomes" id="UP001501725"/>
    </source>
</evidence>
<organism evidence="5 6">
    <name type="scientific">Flaviaesturariibacter amylovorans</name>
    <dbReference type="NCBI Taxonomy" id="1084520"/>
    <lineage>
        <taxon>Bacteria</taxon>
        <taxon>Pseudomonadati</taxon>
        <taxon>Bacteroidota</taxon>
        <taxon>Chitinophagia</taxon>
        <taxon>Chitinophagales</taxon>
        <taxon>Chitinophagaceae</taxon>
        <taxon>Flaviaestuariibacter</taxon>
    </lineage>
</organism>
<dbReference type="PROSITE" id="PS50893">
    <property type="entry name" value="ABC_TRANSPORTER_2"/>
    <property type="match status" value="1"/>
</dbReference>
<evidence type="ECO:0000259" key="4">
    <source>
        <dbReference type="PROSITE" id="PS50893"/>
    </source>
</evidence>
<keyword evidence="6" id="KW-1185">Reference proteome</keyword>
<dbReference type="InterPro" id="IPR051782">
    <property type="entry name" value="ABC_Transporter_VariousFunc"/>
</dbReference>
<proteinExistence type="predicted"/>
<evidence type="ECO:0000256" key="1">
    <source>
        <dbReference type="ARBA" id="ARBA00022448"/>
    </source>
</evidence>
<dbReference type="Proteomes" id="UP001501725">
    <property type="component" value="Unassembled WGS sequence"/>
</dbReference>
<feature type="domain" description="ABC transporter" evidence="4">
    <location>
        <begin position="2"/>
        <end position="208"/>
    </location>
</feature>
<dbReference type="InterPro" id="IPR003439">
    <property type="entry name" value="ABC_transporter-like_ATP-bd"/>
</dbReference>
<accession>A0ABP8H047</accession>
<comment type="caution">
    <text evidence="5">The sequence shown here is derived from an EMBL/GenBank/DDBJ whole genome shotgun (WGS) entry which is preliminary data.</text>
</comment>
<dbReference type="Gene3D" id="3.40.50.300">
    <property type="entry name" value="P-loop containing nucleotide triphosphate hydrolases"/>
    <property type="match status" value="1"/>
</dbReference>
<evidence type="ECO:0000256" key="3">
    <source>
        <dbReference type="ARBA" id="ARBA00022840"/>
    </source>
</evidence>
<keyword evidence="3" id="KW-0067">ATP-binding</keyword>
<dbReference type="PANTHER" id="PTHR42939">
    <property type="entry name" value="ABC TRANSPORTER ATP-BINDING PROTEIN ALBC-RELATED"/>
    <property type="match status" value="1"/>
</dbReference>
<sequence>MLELHDFKKSYDGRLVLQVPDLALAEGVYWIQGPNGAGKSSLLRAIAGLTPYSGRIVAGGIDARCNKKAYCRIVNWAEAEPVYPGFLTGRDLLQFYLDTKGGSAPATAALLEAFGMNSYLEQNLGTWSSGMTKKLSLVLAFVGNPKWILLDEPLITLDTAAQATCLRLVGEYAATGCSFLLSSHQPLDGAAFAFETLLVCNQTLERQL</sequence>
<dbReference type="PANTHER" id="PTHR42939:SF1">
    <property type="entry name" value="ABC TRANSPORTER ATP-BINDING PROTEIN ALBC-RELATED"/>
    <property type="match status" value="1"/>
</dbReference>
<keyword evidence="2" id="KW-0547">Nucleotide-binding</keyword>
<dbReference type="InterPro" id="IPR027417">
    <property type="entry name" value="P-loop_NTPase"/>
</dbReference>
<reference evidence="6" key="1">
    <citation type="journal article" date="2019" name="Int. J. Syst. Evol. Microbiol.">
        <title>The Global Catalogue of Microorganisms (GCM) 10K type strain sequencing project: providing services to taxonomists for standard genome sequencing and annotation.</title>
        <authorList>
            <consortium name="The Broad Institute Genomics Platform"/>
            <consortium name="The Broad Institute Genome Sequencing Center for Infectious Disease"/>
            <person name="Wu L."/>
            <person name="Ma J."/>
        </authorList>
    </citation>
    <scope>NUCLEOTIDE SEQUENCE [LARGE SCALE GENOMIC DNA]</scope>
    <source>
        <strain evidence="6">JCM 17919</strain>
    </source>
</reference>
<dbReference type="SUPFAM" id="SSF52540">
    <property type="entry name" value="P-loop containing nucleoside triphosphate hydrolases"/>
    <property type="match status" value="1"/>
</dbReference>
<dbReference type="EMBL" id="BAABGY010000007">
    <property type="protein sequence ID" value="GAA4332129.1"/>
    <property type="molecule type" value="Genomic_DNA"/>
</dbReference>
<evidence type="ECO:0000256" key="2">
    <source>
        <dbReference type="ARBA" id="ARBA00022741"/>
    </source>
</evidence>
<evidence type="ECO:0000313" key="5">
    <source>
        <dbReference type="EMBL" id="GAA4332129.1"/>
    </source>
</evidence>